<dbReference type="Pfam" id="PF00005">
    <property type="entry name" value="ABC_tran"/>
    <property type="match status" value="1"/>
</dbReference>
<gene>
    <name evidence="4" type="ORF">RNJ44_01950</name>
</gene>
<keyword evidence="1" id="KW-0547">Nucleotide-binding</keyword>
<dbReference type="EMBL" id="JBEVYD010000011">
    <property type="protein sequence ID" value="KAL3229814.1"/>
    <property type="molecule type" value="Genomic_DNA"/>
</dbReference>
<evidence type="ECO:0000313" key="4">
    <source>
        <dbReference type="EMBL" id="KAL3229814.1"/>
    </source>
</evidence>
<accession>A0ABR4NP89</accession>
<dbReference type="PANTHER" id="PTHR43158">
    <property type="entry name" value="SKFA PEPTIDE EXPORT ATP-BINDING PROTEIN SKFE"/>
    <property type="match status" value="1"/>
</dbReference>
<dbReference type="Proteomes" id="UP001623330">
    <property type="component" value="Unassembled WGS sequence"/>
</dbReference>
<dbReference type="InterPro" id="IPR027417">
    <property type="entry name" value="P-loop_NTPase"/>
</dbReference>
<dbReference type="SMART" id="SM00382">
    <property type="entry name" value="AAA"/>
    <property type="match status" value="1"/>
</dbReference>
<dbReference type="PANTHER" id="PTHR43158:SF2">
    <property type="entry name" value="SKFA PEPTIDE EXPORT ATP-BINDING PROTEIN SKFE"/>
    <property type="match status" value="1"/>
</dbReference>
<sequence>MAEYAVEVDNLTYTFGESSEAAVTDINLKVPWNTRTLVVGANGAGKSTLLKLLSGKHLCLNGKIKVNGLDPFSPHSMVTELNRDLEENDDGFGNRSECQVSTYLGTEWCHMSIINRDIGVLELLDSIGYQYFKQRGDRLIDILDIDVAWRMHRLSDGQKRRVQLVMGLLKPWRVLLLDEVTVDLDVIARSRLLDFLKWETQNRKCSVVYATHIFDGLAAWPDFVFHMQAGKIVSRLDYKNDVKFRNATEDSEANGKVVVHENGNRIDIVRLNSLHPLAIEWLKGDHPKISPGL</sequence>
<reference evidence="4 5" key="1">
    <citation type="submission" date="2024-05" db="EMBL/GenBank/DDBJ databases">
        <title>Long read based assembly of the Candida bracarensis genome reveals expanded adhesin content.</title>
        <authorList>
            <person name="Marcet-Houben M."/>
            <person name="Ksiezopolska E."/>
            <person name="Gabaldon T."/>
        </authorList>
    </citation>
    <scope>NUCLEOTIDE SEQUENCE [LARGE SCALE GENOMIC DNA]</scope>
    <source>
        <strain evidence="4 5">CBM6</strain>
    </source>
</reference>
<dbReference type="SUPFAM" id="SSF52540">
    <property type="entry name" value="P-loop containing nucleoside triphosphate hydrolases"/>
    <property type="match status" value="1"/>
</dbReference>
<protein>
    <submittedName>
        <fullName evidence="4">CCR4-associated factor 16</fullName>
    </submittedName>
</protein>
<feature type="domain" description="ABC transporter" evidence="3">
    <location>
        <begin position="6"/>
        <end position="254"/>
    </location>
</feature>
<dbReference type="CDD" id="cd00267">
    <property type="entry name" value="ABC_ATPase"/>
    <property type="match status" value="1"/>
</dbReference>
<keyword evidence="5" id="KW-1185">Reference proteome</keyword>
<evidence type="ECO:0000259" key="3">
    <source>
        <dbReference type="PROSITE" id="PS50893"/>
    </source>
</evidence>
<evidence type="ECO:0000313" key="5">
    <source>
        <dbReference type="Proteomes" id="UP001623330"/>
    </source>
</evidence>
<evidence type="ECO:0000256" key="2">
    <source>
        <dbReference type="ARBA" id="ARBA00022840"/>
    </source>
</evidence>
<keyword evidence="2" id="KW-0067">ATP-binding</keyword>
<dbReference type="InterPro" id="IPR003593">
    <property type="entry name" value="AAA+_ATPase"/>
</dbReference>
<name>A0ABR4NP89_9SACH</name>
<proteinExistence type="predicted"/>
<evidence type="ECO:0000256" key="1">
    <source>
        <dbReference type="ARBA" id="ARBA00022741"/>
    </source>
</evidence>
<dbReference type="PROSITE" id="PS50893">
    <property type="entry name" value="ABC_TRANSPORTER_2"/>
    <property type="match status" value="1"/>
</dbReference>
<dbReference type="InterPro" id="IPR003439">
    <property type="entry name" value="ABC_transporter-like_ATP-bd"/>
</dbReference>
<comment type="caution">
    <text evidence="4">The sequence shown here is derived from an EMBL/GenBank/DDBJ whole genome shotgun (WGS) entry which is preliminary data.</text>
</comment>
<organism evidence="4 5">
    <name type="scientific">Nakaseomyces bracarensis</name>
    <dbReference type="NCBI Taxonomy" id="273131"/>
    <lineage>
        <taxon>Eukaryota</taxon>
        <taxon>Fungi</taxon>
        <taxon>Dikarya</taxon>
        <taxon>Ascomycota</taxon>
        <taxon>Saccharomycotina</taxon>
        <taxon>Saccharomycetes</taxon>
        <taxon>Saccharomycetales</taxon>
        <taxon>Saccharomycetaceae</taxon>
        <taxon>Nakaseomyces</taxon>
    </lineage>
</organism>
<dbReference type="Gene3D" id="3.40.50.300">
    <property type="entry name" value="P-loop containing nucleotide triphosphate hydrolases"/>
    <property type="match status" value="1"/>
</dbReference>